<dbReference type="InterPro" id="IPR032675">
    <property type="entry name" value="LRR_dom_sf"/>
</dbReference>
<dbReference type="Pfam" id="PF01463">
    <property type="entry name" value="LRRCT"/>
    <property type="match status" value="2"/>
</dbReference>
<dbReference type="SMART" id="SM00082">
    <property type="entry name" value="LRRCT"/>
    <property type="match status" value="2"/>
</dbReference>
<dbReference type="SUPFAM" id="SSF52058">
    <property type="entry name" value="L domain-like"/>
    <property type="match status" value="2"/>
</dbReference>
<evidence type="ECO:0000256" key="3">
    <source>
        <dbReference type="ARBA" id="ARBA00022737"/>
    </source>
</evidence>
<proteinExistence type="predicted"/>
<sequence>MKKKFPKRVNKMRSSIGMLILSGLVYLSWPVGCDIFGQLCPNSCVCNLPWFMNGAFVDCSARGLSLPPTKFPPNTVEIDLSGNNLNHVPYLRTLHRLRKLDIAHNRLEDDGVESISDQMCDLEELVLAKNQLSRFPFGLPQSLTHLDLSENVISSLTCTLLAGLPPVKNLVLSKNMFSVLTKDSFCPNFGTSPPLSAVLHNLDLSGNNIHVLEEGVFRCLTQLERLNLSGNLLSLVGPKEFKGLTTLKILDMSNNALLQIGEGSFNDMPRLYYLSLKQNQLTSVPRNLLPHINVLDVTSNAIAVISEDSSLLGIKHVLISHNPLICDCRIRWIRQHLVNSLPVTQHREDCPIDLPIPNESPPPRCANPPSLAGKPLAQVEDDKLICCLSRFPFGLPQSLTHLDLSENVISSLTCTLLAGLPPVKNLVLSKNMFSVLTKDSFCPNFGTSPPLSAVLHNLDLSGNNIHTLEEGVFRCLTQLEKLNLSGNILSLVGSKEFKGLTTLKILDMSNNALLQIGEGSFNDMPRLYYLNLKQNQLTSVPRNLLPHINVLDVTGNAIAVISEDSSLLGIKHVLISHNPLICDCRIRWIRQHLVNSLPVTQRREDCPIDLPIPNESPPPRCANPPSLAGKPLAQVEDDKLICC</sequence>
<dbReference type="InterPro" id="IPR003591">
    <property type="entry name" value="Leu-rich_rpt_typical-subtyp"/>
</dbReference>
<dbReference type="InterPro" id="IPR000483">
    <property type="entry name" value="Cys-rich_flank_reg_C"/>
</dbReference>
<feature type="domain" description="LRRCT" evidence="4">
    <location>
        <begin position="578"/>
        <end position="643"/>
    </location>
</feature>
<dbReference type="Pfam" id="PF13855">
    <property type="entry name" value="LRR_8"/>
    <property type="match status" value="3"/>
</dbReference>
<dbReference type="SMART" id="SM00369">
    <property type="entry name" value="LRR_TYP"/>
    <property type="match status" value="14"/>
</dbReference>
<evidence type="ECO:0000256" key="2">
    <source>
        <dbReference type="ARBA" id="ARBA00022729"/>
    </source>
</evidence>
<dbReference type="Gene3D" id="3.80.10.10">
    <property type="entry name" value="Ribonuclease Inhibitor"/>
    <property type="match status" value="3"/>
</dbReference>
<dbReference type="PhylomeDB" id="T1J716"/>
<organism evidence="5 6">
    <name type="scientific">Strigamia maritima</name>
    <name type="common">European centipede</name>
    <name type="synonym">Geophilus maritimus</name>
    <dbReference type="NCBI Taxonomy" id="126957"/>
    <lineage>
        <taxon>Eukaryota</taxon>
        <taxon>Metazoa</taxon>
        <taxon>Ecdysozoa</taxon>
        <taxon>Arthropoda</taxon>
        <taxon>Myriapoda</taxon>
        <taxon>Chilopoda</taxon>
        <taxon>Pleurostigmophora</taxon>
        <taxon>Geophilomorpha</taxon>
        <taxon>Linotaeniidae</taxon>
        <taxon>Strigamia</taxon>
    </lineage>
</organism>
<evidence type="ECO:0000259" key="4">
    <source>
        <dbReference type="SMART" id="SM00082"/>
    </source>
</evidence>
<dbReference type="EMBL" id="JH431901">
    <property type="status" value="NOT_ANNOTATED_CDS"/>
    <property type="molecule type" value="Genomic_DNA"/>
</dbReference>
<dbReference type="EnsemblMetazoa" id="SMAR009447-RA">
    <property type="protein sequence ID" value="SMAR009447-PA"/>
    <property type="gene ID" value="SMAR009447"/>
</dbReference>
<dbReference type="AlphaFoldDB" id="T1J716"/>
<feature type="domain" description="LRRCT" evidence="4">
    <location>
        <begin position="322"/>
        <end position="387"/>
    </location>
</feature>
<dbReference type="PANTHER" id="PTHR24366:SF96">
    <property type="entry name" value="LEUCINE RICH REPEAT CONTAINING 53"/>
    <property type="match status" value="1"/>
</dbReference>
<dbReference type="Proteomes" id="UP000014500">
    <property type="component" value="Unassembled WGS sequence"/>
</dbReference>
<dbReference type="PRINTS" id="PR00019">
    <property type="entry name" value="LEURICHRPT"/>
</dbReference>
<dbReference type="HOGENOM" id="CLU_024194_1_0_1"/>
<dbReference type="PANTHER" id="PTHR24366">
    <property type="entry name" value="IG(IMMUNOGLOBULIN) AND LRR(LEUCINE RICH REPEAT) DOMAINS"/>
    <property type="match status" value="1"/>
</dbReference>
<protein>
    <recommendedName>
        <fullName evidence="4">LRRCT domain-containing protein</fullName>
    </recommendedName>
</protein>
<dbReference type="STRING" id="126957.T1J716"/>
<keyword evidence="2" id="KW-0732">Signal</keyword>
<evidence type="ECO:0000256" key="1">
    <source>
        <dbReference type="ARBA" id="ARBA00022614"/>
    </source>
</evidence>
<keyword evidence="3" id="KW-0677">Repeat</keyword>
<reference evidence="5" key="2">
    <citation type="submission" date="2015-02" db="UniProtKB">
        <authorList>
            <consortium name="EnsemblMetazoa"/>
        </authorList>
    </citation>
    <scope>IDENTIFICATION</scope>
</reference>
<dbReference type="InterPro" id="IPR001611">
    <property type="entry name" value="Leu-rich_rpt"/>
</dbReference>
<keyword evidence="6" id="KW-1185">Reference proteome</keyword>
<dbReference type="Pfam" id="PF13516">
    <property type="entry name" value="LRR_6"/>
    <property type="match status" value="1"/>
</dbReference>
<accession>T1J716</accession>
<evidence type="ECO:0000313" key="5">
    <source>
        <dbReference type="EnsemblMetazoa" id="SMAR009447-PA"/>
    </source>
</evidence>
<reference evidence="6" key="1">
    <citation type="submission" date="2011-05" db="EMBL/GenBank/DDBJ databases">
        <authorList>
            <person name="Richards S.R."/>
            <person name="Qu J."/>
            <person name="Jiang H."/>
            <person name="Jhangiani S.N."/>
            <person name="Agravi P."/>
            <person name="Goodspeed R."/>
            <person name="Gross S."/>
            <person name="Mandapat C."/>
            <person name="Jackson L."/>
            <person name="Mathew T."/>
            <person name="Pu L."/>
            <person name="Thornton R."/>
            <person name="Saada N."/>
            <person name="Wilczek-Boney K.B."/>
            <person name="Lee S."/>
            <person name="Kovar C."/>
            <person name="Wu Y."/>
            <person name="Scherer S.E."/>
            <person name="Worley K.C."/>
            <person name="Muzny D.M."/>
            <person name="Gibbs R."/>
        </authorList>
    </citation>
    <scope>NUCLEOTIDE SEQUENCE</scope>
    <source>
        <strain evidence="6">Brora</strain>
    </source>
</reference>
<dbReference type="eggNOG" id="KOG0619">
    <property type="taxonomic scope" value="Eukaryota"/>
</dbReference>
<dbReference type="PROSITE" id="PS51450">
    <property type="entry name" value="LRR"/>
    <property type="match status" value="1"/>
</dbReference>
<dbReference type="FunFam" id="3.80.10.10:FF:001360">
    <property type="entry name" value="Uncharacterized protein"/>
    <property type="match status" value="2"/>
</dbReference>
<keyword evidence="1" id="KW-0433">Leucine-rich repeat</keyword>
<evidence type="ECO:0000313" key="6">
    <source>
        <dbReference type="Proteomes" id="UP000014500"/>
    </source>
</evidence>
<dbReference type="SMART" id="SM00364">
    <property type="entry name" value="LRR_BAC"/>
    <property type="match status" value="5"/>
</dbReference>
<name>T1J716_STRMM</name>